<reference evidence="2" key="1">
    <citation type="submission" date="2023-04" db="EMBL/GenBank/DDBJ databases">
        <title>Phytophthora fragariaefolia NBRC 109709.</title>
        <authorList>
            <person name="Ichikawa N."/>
            <person name="Sato H."/>
            <person name="Tonouchi N."/>
        </authorList>
    </citation>
    <scope>NUCLEOTIDE SEQUENCE</scope>
    <source>
        <strain evidence="2">NBRC 109709</strain>
    </source>
</reference>
<comment type="caution">
    <text evidence="2">The sequence shown here is derived from an EMBL/GenBank/DDBJ whole genome shotgun (WGS) entry which is preliminary data.</text>
</comment>
<dbReference type="EMBL" id="BSXT01005487">
    <property type="protein sequence ID" value="GMF60605.1"/>
    <property type="molecule type" value="Genomic_DNA"/>
</dbReference>
<name>A0A9W6YEK9_9STRA</name>
<feature type="compositionally biased region" description="Polar residues" evidence="1">
    <location>
        <begin position="1"/>
        <end position="22"/>
    </location>
</feature>
<evidence type="ECO:0000256" key="1">
    <source>
        <dbReference type="SAM" id="MobiDB-lite"/>
    </source>
</evidence>
<dbReference type="AlphaFoldDB" id="A0A9W6YEK9"/>
<proteinExistence type="predicted"/>
<evidence type="ECO:0000313" key="2">
    <source>
        <dbReference type="EMBL" id="GMF60605.1"/>
    </source>
</evidence>
<dbReference type="Proteomes" id="UP001165121">
    <property type="component" value="Unassembled WGS sequence"/>
</dbReference>
<evidence type="ECO:0000313" key="3">
    <source>
        <dbReference type="Proteomes" id="UP001165121"/>
    </source>
</evidence>
<protein>
    <submittedName>
        <fullName evidence="2">Unnamed protein product</fullName>
    </submittedName>
</protein>
<organism evidence="2 3">
    <name type="scientific">Phytophthora fragariaefolia</name>
    <dbReference type="NCBI Taxonomy" id="1490495"/>
    <lineage>
        <taxon>Eukaryota</taxon>
        <taxon>Sar</taxon>
        <taxon>Stramenopiles</taxon>
        <taxon>Oomycota</taxon>
        <taxon>Peronosporomycetes</taxon>
        <taxon>Peronosporales</taxon>
        <taxon>Peronosporaceae</taxon>
        <taxon>Phytophthora</taxon>
    </lineage>
</organism>
<gene>
    <name evidence="2" type="ORF">Pfra01_002629000</name>
</gene>
<feature type="region of interest" description="Disordered" evidence="1">
    <location>
        <begin position="1"/>
        <end position="35"/>
    </location>
</feature>
<keyword evidence="3" id="KW-1185">Reference proteome</keyword>
<sequence length="71" mass="8028">MKSSSFQTHSWVDSPKSPNITIDTADDPRQDTTDPNLRFISDIVDIGTPSQNWVHLRWSWGVPTEDSRGLS</sequence>
<accession>A0A9W6YEK9</accession>